<dbReference type="EMBL" id="JAGGMQ010000001">
    <property type="protein sequence ID" value="MBP2171013.1"/>
    <property type="molecule type" value="Genomic_DNA"/>
</dbReference>
<comment type="caution">
    <text evidence="1">The sequence shown here is derived from an EMBL/GenBank/DDBJ whole genome shotgun (WGS) entry which is preliminary data.</text>
</comment>
<organism evidence="1 2">
    <name type="scientific">Winslowiella toletana</name>
    <dbReference type="NCBI Taxonomy" id="92490"/>
    <lineage>
        <taxon>Bacteria</taxon>
        <taxon>Pseudomonadati</taxon>
        <taxon>Pseudomonadota</taxon>
        <taxon>Gammaproteobacteria</taxon>
        <taxon>Enterobacterales</taxon>
        <taxon>Erwiniaceae</taxon>
        <taxon>Winslowiella</taxon>
    </lineage>
</organism>
<accession>A0ABS4PGI5</accession>
<dbReference type="Proteomes" id="UP001195624">
    <property type="component" value="Unassembled WGS sequence"/>
</dbReference>
<keyword evidence="2" id="KW-1185">Reference proteome</keyword>
<proteinExistence type="predicted"/>
<gene>
    <name evidence="1" type="ORF">J2125_004205</name>
</gene>
<reference evidence="2" key="1">
    <citation type="submission" date="2023-07" db="EMBL/GenBank/DDBJ databases">
        <title>Genome mining of underrepresented organisms for secondary metabolites.</title>
        <authorList>
            <person name="D'Agostino P.M."/>
        </authorList>
    </citation>
    <scope>NUCLEOTIDE SEQUENCE [LARGE SCALE GENOMIC DNA]</scope>
    <source>
        <strain evidence="2">WS4403</strain>
    </source>
</reference>
<protein>
    <submittedName>
        <fullName evidence="1">Uncharacterized protein</fullName>
    </submittedName>
</protein>
<dbReference type="RefSeq" id="WP_017801936.1">
    <property type="nucleotide sequence ID" value="NZ_JAGGMQ010000001.1"/>
</dbReference>
<evidence type="ECO:0000313" key="1">
    <source>
        <dbReference type="EMBL" id="MBP2171013.1"/>
    </source>
</evidence>
<evidence type="ECO:0000313" key="2">
    <source>
        <dbReference type="Proteomes" id="UP001195624"/>
    </source>
</evidence>
<name>A0ABS4PGI5_9GAMM</name>
<sequence length="337" mass="36912">MRYYRLEIADKYGRPAIARDGTLIGPFDTSVSAGSGLHIDFDATIAGYDIVKSGTRITLYGLPVSMLSQSVQLSGYYLKLKAGFTAGLPLANRNQADWIISGEIYNCYANWIGTEQSLNFIVNPCPLFNDEGQALCITLSGKKGDNLGEVVKQALKGAYPNTDVITTVSNKLALPEDATGVCPRMEPFSTMVRSLSKSIIKDDGYSGVQIVRQNGAIHIFDNWWVSRDDAKQILPQELIGQPTWAGLNQVSFTCPLRADLRCGEKISLPQNIISGPSSLLSVNNQHSSPMLRNNVNFSGIFLISSVRHVGKYLLADSSNAWVTIYEALAQHREAENE</sequence>